<dbReference type="PRINTS" id="PR00364">
    <property type="entry name" value="DISEASERSIST"/>
</dbReference>
<dbReference type="PANTHER" id="PTHR47691:SF3">
    <property type="entry name" value="HTH-TYPE TRANSCRIPTIONAL REGULATOR RV0890C-RELATED"/>
    <property type="match status" value="1"/>
</dbReference>
<dbReference type="SUPFAM" id="SSF52540">
    <property type="entry name" value="P-loop containing nucleoside triphosphate hydrolases"/>
    <property type="match status" value="1"/>
</dbReference>
<name>A0A1H4JL73_RHOJO</name>
<reference evidence="3" key="1">
    <citation type="submission" date="2016-10" db="EMBL/GenBank/DDBJ databases">
        <authorList>
            <person name="Varghese N."/>
        </authorList>
    </citation>
    <scope>NUCLEOTIDE SEQUENCE [LARGE SCALE GENOMIC DNA]</scope>
    <source>
        <strain evidence="3">DSM 44719</strain>
    </source>
</reference>
<dbReference type="PRINTS" id="PR00038">
    <property type="entry name" value="HTHLUXR"/>
</dbReference>
<evidence type="ECO:0000313" key="2">
    <source>
        <dbReference type="EMBL" id="SEB46626.1"/>
    </source>
</evidence>
<sequence>MCPWPEAACGNVEAPELNGSSNIPPDECRTTSSGWEFSATRGATEDRLPADLTTFVGRRSELAAARKLLSDARLVTLTGVGGVGKTRLATQLARSLRRAFADGVWIVELATLRDETVLAQTVIDALDITEGSTRSRLEVLRDFVRHREILIVMDNCEHLLTAAATLIDSLLRRAPGLRVLATSRQALGVPGEHLMPIRPLPIPIPGKMPESGMSSEFAAVTLFVERAAAVVPDFVVTSENEPQIVQICQQLEGLPLAIELAAARLRVLAVGELYASLSHRFTLLTGGSRTVAERHQTLRATVDWSFDLCTGAEQKLWARASAFAGTFDLEGALAVCGDTTSTAESILETITGLVDKSILAREEDTGRVRFRMLETIREYGESKLDPHSRGTEVRQRHLAWCVGLVERAAQDWFGPAQERWCIRLRTEYPNLRVALEYCLTELRDHETGLRLASPYFLWMACGSLAEGRYWLDRALALSPTPSIVRGNALWTNAFIANTQGELDAAEAMAEECRSLGGKLNDQAIVAAGNHMLGCAGLFRGELAAACELMESALEDYLALGIRTDPEVNLRFELGLAYLFTGRPDLAFEQYDYCRRVCDEHQAPWLLSYALWGIGLIEFTRGELHSAATHVREGLLLKRVFRDTLGLAVVLDTLAWITAADGDALRAATLLGAAAQQWKTFSRQQLFGYKDFVAQRERCETQARRQLGDKEFADGFSRGAKMSIDDLLTYALGDRAVPKRPQPPVQDGASTSLTRRQREICQLIGDGLTNKEIAAKLVISLRTAESHVQHILTKLGFTSRAQVAALVAQQRTVSSNPLDGR</sequence>
<dbReference type="InterPro" id="IPR036388">
    <property type="entry name" value="WH-like_DNA-bd_sf"/>
</dbReference>
<dbReference type="InterPro" id="IPR016032">
    <property type="entry name" value="Sig_transdc_resp-reg_C-effctor"/>
</dbReference>
<dbReference type="GO" id="GO:0043531">
    <property type="term" value="F:ADP binding"/>
    <property type="evidence" value="ECO:0007669"/>
    <property type="project" value="InterPro"/>
</dbReference>
<dbReference type="AlphaFoldDB" id="A0A1H4JL73"/>
<dbReference type="Pfam" id="PF00931">
    <property type="entry name" value="NB-ARC"/>
    <property type="match status" value="1"/>
</dbReference>
<dbReference type="InterPro" id="IPR027417">
    <property type="entry name" value="P-loop_NTPase"/>
</dbReference>
<dbReference type="CDD" id="cd06170">
    <property type="entry name" value="LuxR_C_like"/>
    <property type="match status" value="1"/>
</dbReference>
<dbReference type="SMART" id="SM00421">
    <property type="entry name" value="HTH_LUXR"/>
    <property type="match status" value="1"/>
</dbReference>
<dbReference type="InterPro" id="IPR011990">
    <property type="entry name" value="TPR-like_helical_dom_sf"/>
</dbReference>
<dbReference type="GO" id="GO:0004674">
    <property type="term" value="F:protein serine/threonine kinase activity"/>
    <property type="evidence" value="ECO:0007669"/>
    <property type="project" value="UniProtKB-KW"/>
</dbReference>
<organism evidence="2 3">
    <name type="scientific">Rhodococcus jostii</name>
    <dbReference type="NCBI Taxonomy" id="132919"/>
    <lineage>
        <taxon>Bacteria</taxon>
        <taxon>Bacillati</taxon>
        <taxon>Actinomycetota</taxon>
        <taxon>Actinomycetes</taxon>
        <taxon>Mycobacteriales</taxon>
        <taxon>Nocardiaceae</taxon>
        <taxon>Rhodococcus</taxon>
    </lineage>
</organism>
<protein>
    <submittedName>
        <fullName evidence="2">Non-specific serine/threonine protein kinase</fullName>
    </submittedName>
</protein>
<evidence type="ECO:0000259" key="1">
    <source>
        <dbReference type="PROSITE" id="PS50043"/>
    </source>
</evidence>
<feature type="domain" description="HTH luxR-type" evidence="1">
    <location>
        <begin position="745"/>
        <end position="810"/>
    </location>
</feature>
<proteinExistence type="predicted"/>
<dbReference type="PROSITE" id="PS50043">
    <property type="entry name" value="HTH_LUXR_2"/>
    <property type="match status" value="1"/>
</dbReference>
<dbReference type="Proteomes" id="UP000183407">
    <property type="component" value="Unassembled WGS sequence"/>
</dbReference>
<dbReference type="GO" id="GO:0003677">
    <property type="term" value="F:DNA binding"/>
    <property type="evidence" value="ECO:0007669"/>
    <property type="project" value="InterPro"/>
</dbReference>
<gene>
    <name evidence="2" type="ORF">SAMN04490220_0954</name>
</gene>
<dbReference type="SUPFAM" id="SSF48452">
    <property type="entry name" value="TPR-like"/>
    <property type="match status" value="1"/>
</dbReference>
<keyword evidence="2" id="KW-0808">Transferase</keyword>
<dbReference type="OrthoDB" id="136365at2"/>
<dbReference type="SUPFAM" id="SSF46894">
    <property type="entry name" value="C-terminal effector domain of the bipartite response regulators"/>
    <property type="match status" value="1"/>
</dbReference>
<dbReference type="Gene3D" id="1.10.10.10">
    <property type="entry name" value="Winged helix-like DNA-binding domain superfamily/Winged helix DNA-binding domain"/>
    <property type="match status" value="1"/>
</dbReference>
<evidence type="ECO:0000313" key="3">
    <source>
        <dbReference type="Proteomes" id="UP000183407"/>
    </source>
</evidence>
<dbReference type="Pfam" id="PF25872">
    <property type="entry name" value="HTH_77"/>
    <property type="match status" value="1"/>
</dbReference>
<dbReference type="InterPro" id="IPR058852">
    <property type="entry name" value="HTH_77"/>
</dbReference>
<keyword evidence="2" id="KW-0418">Kinase</keyword>
<dbReference type="PANTHER" id="PTHR47691">
    <property type="entry name" value="REGULATOR-RELATED"/>
    <property type="match status" value="1"/>
</dbReference>
<keyword evidence="2" id="KW-0723">Serine/threonine-protein kinase</keyword>
<dbReference type="Pfam" id="PF00196">
    <property type="entry name" value="GerE"/>
    <property type="match status" value="1"/>
</dbReference>
<dbReference type="EMBL" id="FNTL01000003">
    <property type="protein sequence ID" value="SEB46626.1"/>
    <property type="molecule type" value="Genomic_DNA"/>
</dbReference>
<dbReference type="InterPro" id="IPR000792">
    <property type="entry name" value="Tscrpt_reg_LuxR_C"/>
</dbReference>
<dbReference type="Gene3D" id="3.40.50.300">
    <property type="entry name" value="P-loop containing nucleotide triphosphate hydrolases"/>
    <property type="match status" value="1"/>
</dbReference>
<accession>A0A1H4JL73</accession>
<dbReference type="Gene3D" id="1.25.40.10">
    <property type="entry name" value="Tetratricopeptide repeat domain"/>
    <property type="match status" value="1"/>
</dbReference>
<dbReference type="InterPro" id="IPR002182">
    <property type="entry name" value="NB-ARC"/>
</dbReference>
<dbReference type="GO" id="GO:0006355">
    <property type="term" value="P:regulation of DNA-templated transcription"/>
    <property type="evidence" value="ECO:0007669"/>
    <property type="project" value="InterPro"/>
</dbReference>